<reference evidence="2" key="1">
    <citation type="submission" date="2006-10" db="EMBL/GenBank/DDBJ databases">
        <authorList>
            <person name="Amadeo P."/>
            <person name="Zhao Q."/>
            <person name="Wortman J."/>
            <person name="Fraser-Liggett C."/>
            <person name="Carlton J."/>
        </authorList>
    </citation>
    <scope>NUCLEOTIDE SEQUENCE</scope>
    <source>
        <strain evidence="2">G3</strain>
    </source>
</reference>
<organism evidence="2 3">
    <name type="scientific">Trichomonas vaginalis (strain ATCC PRA-98 / G3)</name>
    <dbReference type="NCBI Taxonomy" id="412133"/>
    <lineage>
        <taxon>Eukaryota</taxon>
        <taxon>Metamonada</taxon>
        <taxon>Parabasalia</taxon>
        <taxon>Trichomonadida</taxon>
        <taxon>Trichomonadidae</taxon>
        <taxon>Trichomonas</taxon>
    </lineage>
</organism>
<dbReference type="RefSeq" id="XP_001308693.1">
    <property type="nucleotide sequence ID" value="XM_001308692.1"/>
</dbReference>
<evidence type="ECO:0000259" key="1">
    <source>
        <dbReference type="Pfam" id="PF11929"/>
    </source>
</evidence>
<dbReference type="InterPro" id="IPR020683">
    <property type="entry name" value="DUF3447"/>
</dbReference>
<dbReference type="PANTHER" id="PTHR24182:SF13">
    <property type="entry name" value="LD18443P"/>
    <property type="match status" value="1"/>
</dbReference>
<dbReference type="PANTHER" id="PTHR24182">
    <property type="entry name" value="ANKYRIN REPEAT AND SOCS BOX CONTAINING 4"/>
    <property type="match status" value="1"/>
</dbReference>
<dbReference type="AlphaFoldDB" id="A2FH38"/>
<dbReference type="SUPFAM" id="SSF48403">
    <property type="entry name" value="Ankyrin repeat"/>
    <property type="match status" value="1"/>
</dbReference>
<sequence length="282" mass="33429">MCNRYVKLYQYKYDEFRSTYQYYIDSYNALYQLKTANIEELNSIYKMIKAELIDSKKHLPKNVIRDILNIIPYNNGYAKSYLSLAKFISDDYHVNEVENVEPISNFLFYKEYGMKLDKSGNFQKFESENLDIHSKDTIYKALMNNDKEVFISFTEKRGFNKDQTLKSSLYPDSNLKYSLLELCCYRGAIDCFKFLRTKFDSKIILKCLEFSFLSGNPEIMSECLKYIKPHFSCMKYAIISHNIDFVTFLMNEYNLILLISECGYHNNLDVLLVYFDKTHDVS</sequence>
<dbReference type="VEuPathDB" id="TrichDB:TVAGG3_0470440"/>
<reference evidence="2" key="2">
    <citation type="journal article" date="2007" name="Science">
        <title>Draft genome sequence of the sexually transmitted pathogen Trichomonas vaginalis.</title>
        <authorList>
            <person name="Carlton J.M."/>
            <person name="Hirt R.P."/>
            <person name="Silva J.C."/>
            <person name="Delcher A.L."/>
            <person name="Schatz M."/>
            <person name="Zhao Q."/>
            <person name="Wortman J.R."/>
            <person name="Bidwell S.L."/>
            <person name="Alsmark U.C.M."/>
            <person name="Besteiro S."/>
            <person name="Sicheritz-Ponten T."/>
            <person name="Noel C.J."/>
            <person name="Dacks J.B."/>
            <person name="Foster P.G."/>
            <person name="Simillion C."/>
            <person name="Van de Peer Y."/>
            <person name="Miranda-Saavedra D."/>
            <person name="Barton G.J."/>
            <person name="Westrop G.D."/>
            <person name="Mueller S."/>
            <person name="Dessi D."/>
            <person name="Fiori P.L."/>
            <person name="Ren Q."/>
            <person name="Paulsen I."/>
            <person name="Zhang H."/>
            <person name="Bastida-Corcuera F.D."/>
            <person name="Simoes-Barbosa A."/>
            <person name="Brown M.T."/>
            <person name="Hayes R.D."/>
            <person name="Mukherjee M."/>
            <person name="Okumura C.Y."/>
            <person name="Schneider R."/>
            <person name="Smith A.J."/>
            <person name="Vanacova S."/>
            <person name="Villalvazo M."/>
            <person name="Haas B.J."/>
            <person name="Pertea M."/>
            <person name="Feldblyum T.V."/>
            <person name="Utterback T.R."/>
            <person name="Shu C.L."/>
            <person name="Osoegawa K."/>
            <person name="de Jong P.J."/>
            <person name="Hrdy I."/>
            <person name="Horvathova L."/>
            <person name="Zubacova Z."/>
            <person name="Dolezal P."/>
            <person name="Malik S.B."/>
            <person name="Logsdon J.M. Jr."/>
            <person name="Henze K."/>
            <person name="Gupta A."/>
            <person name="Wang C.C."/>
            <person name="Dunne R.L."/>
            <person name="Upcroft J.A."/>
            <person name="Upcroft P."/>
            <person name="White O."/>
            <person name="Salzberg S.L."/>
            <person name="Tang P."/>
            <person name="Chiu C.-H."/>
            <person name="Lee Y.-S."/>
            <person name="Embley T.M."/>
            <person name="Coombs G.H."/>
            <person name="Mottram J.C."/>
            <person name="Tachezy J."/>
            <person name="Fraser-Liggett C.M."/>
            <person name="Johnson P.J."/>
        </authorList>
    </citation>
    <scope>NUCLEOTIDE SEQUENCE [LARGE SCALE GENOMIC DNA]</scope>
    <source>
        <strain evidence="2">G3</strain>
    </source>
</reference>
<dbReference type="InParanoid" id="A2FH38"/>
<dbReference type="InterPro" id="IPR036770">
    <property type="entry name" value="Ankyrin_rpt-contain_sf"/>
</dbReference>
<feature type="domain" description="DUF3447" evidence="1">
    <location>
        <begin position="199"/>
        <end position="274"/>
    </location>
</feature>
<gene>
    <name evidence="2" type="ORF">TVAG_036960</name>
</gene>
<protein>
    <recommendedName>
        <fullName evidence="1">DUF3447 domain-containing protein</fullName>
    </recommendedName>
</protein>
<dbReference type="eggNOG" id="ENOG502SBM3">
    <property type="taxonomic scope" value="Eukaryota"/>
</dbReference>
<dbReference type="EMBL" id="DS113789">
    <property type="protein sequence ID" value="EAX95763.1"/>
    <property type="molecule type" value="Genomic_DNA"/>
</dbReference>
<dbReference type="KEGG" id="tva:4753527"/>
<evidence type="ECO:0000313" key="2">
    <source>
        <dbReference type="EMBL" id="EAX95763.1"/>
    </source>
</evidence>
<keyword evidence="3" id="KW-1185">Reference proteome</keyword>
<name>A2FH38_TRIV3</name>
<proteinExistence type="predicted"/>
<evidence type="ECO:0000313" key="3">
    <source>
        <dbReference type="Proteomes" id="UP000001542"/>
    </source>
</evidence>
<dbReference type="VEuPathDB" id="TrichDB:TVAG_292500"/>
<dbReference type="Proteomes" id="UP000001542">
    <property type="component" value="Unassembled WGS sequence"/>
</dbReference>
<dbReference type="Pfam" id="PF11929">
    <property type="entry name" value="DUF3447"/>
    <property type="match status" value="1"/>
</dbReference>
<accession>A2FH38</accession>